<evidence type="ECO:0000256" key="7">
    <source>
        <dbReference type="SAM" id="Phobius"/>
    </source>
</evidence>
<evidence type="ECO:0000256" key="3">
    <source>
        <dbReference type="ARBA" id="ARBA00022777"/>
    </source>
</evidence>
<name>A0A4P2QTW2_SORCE</name>
<keyword evidence="7" id="KW-1133">Transmembrane helix</keyword>
<gene>
    <name evidence="9" type="ORF">SOCE836_059240</name>
</gene>
<feature type="compositionally biased region" description="Pro residues" evidence="6">
    <location>
        <begin position="487"/>
        <end position="497"/>
    </location>
</feature>
<dbReference type="InterPro" id="IPR008271">
    <property type="entry name" value="Ser/Thr_kinase_AS"/>
</dbReference>
<dbReference type="Gene3D" id="1.10.510.10">
    <property type="entry name" value="Transferase(Phosphotransferase) domain 1"/>
    <property type="match status" value="1"/>
</dbReference>
<proteinExistence type="predicted"/>
<accession>A0A4P2QTW2</accession>
<feature type="region of interest" description="Disordered" evidence="6">
    <location>
        <begin position="377"/>
        <end position="445"/>
    </location>
</feature>
<dbReference type="CDD" id="cd14014">
    <property type="entry name" value="STKc_PknB_like"/>
    <property type="match status" value="1"/>
</dbReference>
<evidence type="ECO:0000313" key="9">
    <source>
        <dbReference type="EMBL" id="AUX33760.1"/>
    </source>
</evidence>
<feature type="compositionally biased region" description="Low complexity" evidence="6">
    <location>
        <begin position="463"/>
        <end position="478"/>
    </location>
</feature>
<sequence length="756" mass="76749">MTSTAPTHDEAEGLVRQGQVIAGKYRVDRVIGIGGMGVVVAATHLQLEEQVAIKLLLPAAAHSRTLAERFVREARAAVKVKSEHVARVTDVGTLESGTPYMVMEYLSGSDLAEALRAGGPMPPQVAVEYVLQACEALAEAHAAGIVHRDLKPANLFLTRRADGSPCVKVLDFGISKVATGGADPRITDTTAVMGSPLYMSPEQLKSARDVDARTDIWSLGVILFELLAGAPPFDGATMPQLCVAIMQGIPRPLASFRPDVPPALEAVIQRCLEKLPERRFRDVGALAEALAPLASGRARLSVDRISGISRSSAPSRPDAAARSGAISPTMASTAAPWTGTVTRRKRPVGLVALAGIGLSLAVALGIFGFLSARAGRDGAPAEPSASASAAPSPAGSAALPDAPAAPSPAGSAALPDAPAALSPAVTPGSVEAPPPAEDRAAAGPAAAASAAAGPAVAVSAAAAGGKPATARPASAAPDPRAPRPRRSPGPPGRPPLRPPRRRAATCSTIASEDTTMTSLPMQHLGRLLALAMFLAALVGGGRDARADTAAAQALFDAARQLMAQGKHAEACPKLEESQRLDPGIGTQFNLAACYEQLGRTASAWSTFLDVAGAAKAAGQLEREKVARQRATALEPKLVRLTITAPADAPADLQVKRDGALVGRAQWGTPVPVDPGQHTVEASAAGRSPFVKTVEVNKAGASETVAVPPLAAAPARAAAPPASGPAAPPPARAAAPPTSGAALAPLAGRAPPPRPSR</sequence>
<feature type="region of interest" description="Disordered" evidence="6">
    <location>
        <begin position="463"/>
        <end position="505"/>
    </location>
</feature>
<feature type="region of interest" description="Disordered" evidence="6">
    <location>
        <begin position="308"/>
        <end position="338"/>
    </location>
</feature>
<dbReference type="GO" id="GO:0005524">
    <property type="term" value="F:ATP binding"/>
    <property type="evidence" value="ECO:0007669"/>
    <property type="project" value="UniProtKB-UniRule"/>
</dbReference>
<feature type="compositionally biased region" description="Pro residues" evidence="6">
    <location>
        <begin position="721"/>
        <end position="730"/>
    </location>
</feature>
<feature type="domain" description="Protein kinase" evidence="8">
    <location>
        <begin position="25"/>
        <end position="294"/>
    </location>
</feature>
<dbReference type="PANTHER" id="PTHR43289">
    <property type="entry name" value="MITOGEN-ACTIVATED PROTEIN KINASE KINASE KINASE 20-RELATED"/>
    <property type="match status" value="1"/>
</dbReference>
<evidence type="ECO:0000256" key="1">
    <source>
        <dbReference type="ARBA" id="ARBA00022679"/>
    </source>
</evidence>
<protein>
    <recommendedName>
        <fullName evidence="8">Protein kinase domain-containing protein</fullName>
    </recommendedName>
</protein>
<dbReference type="Gene3D" id="1.25.40.10">
    <property type="entry name" value="Tetratricopeptide repeat domain"/>
    <property type="match status" value="1"/>
</dbReference>
<dbReference type="Pfam" id="PF00069">
    <property type="entry name" value="Pkinase"/>
    <property type="match status" value="1"/>
</dbReference>
<dbReference type="PROSITE" id="PS00108">
    <property type="entry name" value="PROTEIN_KINASE_ST"/>
    <property type="match status" value="1"/>
</dbReference>
<feature type="compositionally biased region" description="Low complexity" evidence="6">
    <location>
        <begin position="309"/>
        <end position="325"/>
    </location>
</feature>
<feature type="compositionally biased region" description="Low complexity" evidence="6">
    <location>
        <begin position="731"/>
        <end position="748"/>
    </location>
</feature>
<dbReference type="InterPro" id="IPR000719">
    <property type="entry name" value="Prot_kinase_dom"/>
</dbReference>
<evidence type="ECO:0000256" key="6">
    <source>
        <dbReference type="SAM" id="MobiDB-lite"/>
    </source>
</evidence>
<dbReference type="SUPFAM" id="SSF56112">
    <property type="entry name" value="Protein kinase-like (PK-like)"/>
    <property type="match status" value="1"/>
</dbReference>
<keyword evidence="2 5" id="KW-0547">Nucleotide-binding</keyword>
<dbReference type="PANTHER" id="PTHR43289:SF6">
    <property type="entry name" value="SERINE_THREONINE-PROTEIN KINASE NEKL-3"/>
    <property type="match status" value="1"/>
</dbReference>
<dbReference type="Gene3D" id="3.30.200.20">
    <property type="entry name" value="Phosphorylase Kinase, domain 1"/>
    <property type="match status" value="1"/>
</dbReference>
<dbReference type="Proteomes" id="UP000295497">
    <property type="component" value="Chromosome"/>
</dbReference>
<dbReference type="SMART" id="SM00220">
    <property type="entry name" value="S_TKc"/>
    <property type="match status" value="1"/>
</dbReference>
<dbReference type="PROSITE" id="PS00107">
    <property type="entry name" value="PROTEIN_KINASE_ATP"/>
    <property type="match status" value="1"/>
</dbReference>
<keyword evidence="4 5" id="KW-0067">ATP-binding</keyword>
<feature type="compositionally biased region" description="Low complexity" evidence="6">
    <location>
        <begin position="711"/>
        <end position="720"/>
    </location>
</feature>
<dbReference type="InterPro" id="IPR011009">
    <property type="entry name" value="Kinase-like_dom_sf"/>
</dbReference>
<feature type="compositionally biased region" description="Low complexity" evidence="6">
    <location>
        <begin position="377"/>
        <end position="424"/>
    </location>
</feature>
<feature type="binding site" evidence="5">
    <location>
        <position position="54"/>
    </location>
    <ligand>
        <name>ATP</name>
        <dbReference type="ChEBI" id="CHEBI:30616"/>
    </ligand>
</feature>
<dbReference type="EMBL" id="CP012672">
    <property type="protein sequence ID" value="AUX33760.1"/>
    <property type="molecule type" value="Genomic_DNA"/>
</dbReference>
<evidence type="ECO:0000256" key="2">
    <source>
        <dbReference type="ARBA" id="ARBA00022741"/>
    </source>
</evidence>
<feature type="region of interest" description="Disordered" evidence="6">
    <location>
        <begin position="711"/>
        <end position="756"/>
    </location>
</feature>
<dbReference type="SUPFAM" id="SSF48452">
    <property type="entry name" value="TPR-like"/>
    <property type="match status" value="1"/>
</dbReference>
<organism evidence="9 10">
    <name type="scientific">Sorangium cellulosum</name>
    <name type="common">Polyangium cellulosum</name>
    <dbReference type="NCBI Taxonomy" id="56"/>
    <lineage>
        <taxon>Bacteria</taxon>
        <taxon>Pseudomonadati</taxon>
        <taxon>Myxococcota</taxon>
        <taxon>Polyangia</taxon>
        <taxon>Polyangiales</taxon>
        <taxon>Polyangiaceae</taxon>
        <taxon>Sorangium</taxon>
    </lineage>
</organism>
<reference evidence="9 10" key="1">
    <citation type="submission" date="2015-09" db="EMBL/GenBank/DDBJ databases">
        <title>Sorangium comparison.</title>
        <authorList>
            <person name="Zaburannyi N."/>
            <person name="Bunk B."/>
            <person name="Overmann J."/>
            <person name="Mueller R."/>
        </authorList>
    </citation>
    <scope>NUCLEOTIDE SEQUENCE [LARGE SCALE GENOMIC DNA]</scope>
    <source>
        <strain evidence="9 10">So ce836</strain>
    </source>
</reference>
<keyword evidence="7" id="KW-0472">Membrane</keyword>
<dbReference type="AlphaFoldDB" id="A0A4P2QTW2"/>
<keyword evidence="7" id="KW-0812">Transmembrane</keyword>
<evidence type="ECO:0000256" key="5">
    <source>
        <dbReference type="PROSITE-ProRule" id="PRU10141"/>
    </source>
</evidence>
<dbReference type="InterPro" id="IPR011990">
    <property type="entry name" value="TPR-like_helical_dom_sf"/>
</dbReference>
<feature type="transmembrane region" description="Helical" evidence="7">
    <location>
        <begin position="348"/>
        <end position="370"/>
    </location>
</feature>
<dbReference type="PROSITE" id="PS50011">
    <property type="entry name" value="PROTEIN_KINASE_DOM"/>
    <property type="match status" value="1"/>
</dbReference>
<evidence type="ECO:0000313" key="10">
    <source>
        <dbReference type="Proteomes" id="UP000295497"/>
    </source>
</evidence>
<evidence type="ECO:0000259" key="8">
    <source>
        <dbReference type="PROSITE" id="PS50011"/>
    </source>
</evidence>
<keyword evidence="1" id="KW-0808">Transferase</keyword>
<dbReference type="GO" id="GO:0004674">
    <property type="term" value="F:protein serine/threonine kinase activity"/>
    <property type="evidence" value="ECO:0007669"/>
    <property type="project" value="TreeGrafter"/>
</dbReference>
<dbReference type="RefSeq" id="WP_237244143.1">
    <property type="nucleotide sequence ID" value="NZ_CP012672.1"/>
</dbReference>
<evidence type="ECO:0000256" key="4">
    <source>
        <dbReference type="ARBA" id="ARBA00022840"/>
    </source>
</evidence>
<dbReference type="InterPro" id="IPR017441">
    <property type="entry name" value="Protein_kinase_ATP_BS"/>
</dbReference>
<keyword evidence="3" id="KW-0418">Kinase</keyword>